<dbReference type="AlphaFoldDB" id="A0A4Z0JK34"/>
<evidence type="ECO:0000256" key="1">
    <source>
        <dbReference type="SAM" id="Phobius"/>
    </source>
</evidence>
<accession>A0A4Z0JK34</accession>
<dbReference type="Proteomes" id="UP000298021">
    <property type="component" value="Unassembled WGS sequence"/>
</dbReference>
<dbReference type="EMBL" id="RKLY01000023">
    <property type="protein sequence ID" value="TGD22370.1"/>
    <property type="molecule type" value="Genomic_DNA"/>
</dbReference>
<dbReference type="RefSeq" id="WP_135373588.1">
    <property type="nucleotide sequence ID" value="NZ_RKLY01000023.1"/>
</dbReference>
<name>A0A4Z0JK34_9LACO</name>
<dbReference type="PANTHER" id="PTHR40076">
    <property type="entry name" value="MEMBRANE PROTEIN-RELATED"/>
    <property type="match status" value="1"/>
</dbReference>
<organism evidence="2 3">
    <name type="scientific">Companilactobacillus suantsaicola</name>
    <dbReference type="NCBI Taxonomy" id="2487723"/>
    <lineage>
        <taxon>Bacteria</taxon>
        <taxon>Bacillati</taxon>
        <taxon>Bacillota</taxon>
        <taxon>Bacilli</taxon>
        <taxon>Lactobacillales</taxon>
        <taxon>Lactobacillaceae</taxon>
        <taxon>Companilactobacillus</taxon>
    </lineage>
</organism>
<dbReference type="OrthoDB" id="9784844at2"/>
<evidence type="ECO:0000313" key="3">
    <source>
        <dbReference type="Proteomes" id="UP000298021"/>
    </source>
</evidence>
<reference evidence="2 3" key="1">
    <citation type="submission" date="2018-10" db="EMBL/GenBank/DDBJ databases">
        <title>Lactobacillus sp. R7 and Lactobacillus sp. R19 isolated from fermented mustard green product of Taiwan.</title>
        <authorList>
            <person name="Lin S.-T."/>
        </authorList>
    </citation>
    <scope>NUCLEOTIDE SEQUENCE [LARGE SCALE GENOMIC DNA]</scope>
    <source>
        <strain evidence="2 3">BCRC 81127</strain>
    </source>
</reference>
<dbReference type="Pfam" id="PF06161">
    <property type="entry name" value="DUF975"/>
    <property type="match status" value="1"/>
</dbReference>
<keyword evidence="3" id="KW-1185">Reference proteome</keyword>
<keyword evidence="1" id="KW-0812">Transmembrane</keyword>
<feature type="transmembrane region" description="Helical" evidence="1">
    <location>
        <begin position="189"/>
        <end position="215"/>
    </location>
</feature>
<feature type="transmembrane region" description="Helical" evidence="1">
    <location>
        <begin position="20"/>
        <end position="38"/>
    </location>
</feature>
<sequence>MNNYKTRAQLKGEVKDLVRGRWSTAVLLYLIPTILMLANAGSGGSRSSSDYTSATTSFNFTAIVTTAFSSGIIVFLLSLIFLIVSLSATFRGLDWIEDPELEFSPIKSNFTYFRSPDWWKLIFIYIINNIFVFLWYLLLIVPGIVKSIAYSQTFFVYKDLNDRGLADNYSLTDYITRSRQLMNGNKWRYFVLQLSFIGWFILGGITLGIGFFWIFPYYKLTMANFYHDLVANENN</sequence>
<gene>
    <name evidence="2" type="ORF">EGT49_09005</name>
</gene>
<dbReference type="InterPro" id="IPR010380">
    <property type="entry name" value="DUF975"/>
</dbReference>
<proteinExistence type="predicted"/>
<keyword evidence="1" id="KW-0472">Membrane</keyword>
<protein>
    <submittedName>
        <fullName evidence="2">DUF975 family protein</fullName>
    </submittedName>
</protein>
<dbReference type="PANTHER" id="PTHR40076:SF1">
    <property type="entry name" value="MEMBRANE PROTEIN"/>
    <property type="match status" value="1"/>
</dbReference>
<feature type="transmembrane region" description="Helical" evidence="1">
    <location>
        <begin position="122"/>
        <end position="145"/>
    </location>
</feature>
<keyword evidence="1" id="KW-1133">Transmembrane helix</keyword>
<feature type="transmembrane region" description="Helical" evidence="1">
    <location>
        <begin position="58"/>
        <end position="84"/>
    </location>
</feature>
<evidence type="ECO:0000313" key="2">
    <source>
        <dbReference type="EMBL" id="TGD22370.1"/>
    </source>
</evidence>
<comment type="caution">
    <text evidence="2">The sequence shown here is derived from an EMBL/GenBank/DDBJ whole genome shotgun (WGS) entry which is preliminary data.</text>
</comment>